<comment type="similarity">
    <text evidence="2">Belongs to the EamA transporter family.</text>
</comment>
<dbReference type="PANTHER" id="PTHR32322">
    <property type="entry name" value="INNER MEMBRANE TRANSPORTER"/>
    <property type="match status" value="1"/>
</dbReference>
<dbReference type="InterPro" id="IPR037185">
    <property type="entry name" value="EmrE-like"/>
</dbReference>
<feature type="transmembrane region" description="Helical" evidence="6">
    <location>
        <begin position="73"/>
        <end position="92"/>
    </location>
</feature>
<evidence type="ECO:0000313" key="8">
    <source>
        <dbReference type="EMBL" id="MCY1004878.1"/>
    </source>
</evidence>
<dbReference type="InterPro" id="IPR050638">
    <property type="entry name" value="AA-Vitamin_Transporters"/>
</dbReference>
<keyword evidence="9" id="KW-1185">Reference proteome</keyword>
<gene>
    <name evidence="8" type="ORF">OV079_04700</name>
</gene>
<sequence length="317" mass="33123">MQASPGQDTARAVAALIGVQLLFGTHYSAAREITAYLDPIAWTTIRQFGGAVLLVGVALILRKAWPRRGWGLLAVLGLLGVVLNQLLFNAGIQRSTAVHGALVMATVPAQTLALGVLLGQERLTRRKLVSVALGVVGIAALFGVDQLAVGTGAWLRTRDGEVAARFSDTVLCGDLLICGNAGAYSLFIALSKRVSETTDPLILSAAIYACSLPMIAVVGLPAVVAIDLAAVPGHVWLLGALVIVGPTALAYILNLYALRRLPTSLVGLFINVQFIVAATTAALWHGERLDDRTVIAAAAVLLGLSLRFVPERGAQAS</sequence>
<protein>
    <submittedName>
        <fullName evidence="8">DMT family transporter</fullName>
    </submittedName>
</protein>
<feature type="transmembrane region" description="Helical" evidence="6">
    <location>
        <begin position="98"/>
        <end position="119"/>
    </location>
</feature>
<feature type="transmembrane region" description="Helical" evidence="6">
    <location>
        <begin position="166"/>
        <end position="189"/>
    </location>
</feature>
<dbReference type="InterPro" id="IPR000620">
    <property type="entry name" value="EamA_dom"/>
</dbReference>
<accession>A0A9X3ESW0</accession>
<reference evidence="8" key="1">
    <citation type="submission" date="2022-11" db="EMBL/GenBank/DDBJ databases">
        <title>Minimal conservation of predation-associated metabolite biosynthetic gene clusters underscores biosynthetic potential of Myxococcota including descriptions for ten novel species: Archangium lansinium sp. nov., Myxococcus landrumus sp. nov., Nannocystis bai.</title>
        <authorList>
            <person name="Ahearne A."/>
            <person name="Stevens C."/>
            <person name="Phillips K."/>
        </authorList>
    </citation>
    <scope>NUCLEOTIDE SEQUENCE</scope>
    <source>
        <strain evidence="8">Na p29</strain>
    </source>
</reference>
<feature type="transmembrane region" description="Helical" evidence="6">
    <location>
        <begin position="265"/>
        <end position="286"/>
    </location>
</feature>
<keyword evidence="4 6" id="KW-1133">Transmembrane helix</keyword>
<feature type="transmembrane region" description="Helical" evidence="6">
    <location>
        <begin position="131"/>
        <end position="154"/>
    </location>
</feature>
<feature type="transmembrane region" description="Helical" evidence="6">
    <location>
        <begin position="201"/>
        <end position="224"/>
    </location>
</feature>
<evidence type="ECO:0000256" key="4">
    <source>
        <dbReference type="ARBA" id="ARBA00022989"/>
    </source>
</evidence>
<evidence type="ECO:0000256" key="1">
    <source>
        <dbReference type="ARBA" id="ARBA00004141"/>
    </source>
</evidence>
<organism evidence="8 9">
    <name type="scientific">Nannocystis pusilla</name>
    <dbReference type="NCBI Taxonomy" id="889268"/>
    <lineage>
        <taxon>Bacteria</taxon>
        <taxon>Pseudomonadati</taxon>
        <taxon>Myxococcota</taxon>
        <taxon>Polyangia</taxon>
        <taxon>Nannocystales</taxon>
        <taxon>Nannocystaceae</taxon>
        <taxon>Nannocystis</taxon>
    </lineage>
</organism>
<dbReference type="SUPFAM" id="SSF103481">
    <property type="entry name" value="Multidrug resistance efflux transporter EmrE"/>
    <property type="match status" value="2"/>
</dbReference>
<evidence type="ECO:0000256" key="6">
    <source>
        <dbReference type="SAM" id="Phobius"/>
    </source>
</evidence>
<dbReference type="GO" id="GO:0016020">
    <property type="term" value="C:membrane"/>
    <property type="evidence" value="ECO:0007669"/>
    <property type="project" value="UniProtKB-SubCell"/>
</dbReference>
<feature type="domain" description="EamA" evidence="7">
    <location>
        <begin position="173"/>
        <end position="306"/>
    </location>
</feature>
<keyword evidence="3 6" id="KW-0812">Transmembrane</keyword>
<dbReference type="RefSeq" id="WP_267766489.1">
    <property type="nucleotide sequence ID" value="NZ_JAPNKE010000002.1"/>
</dbReference>
<dbReference type="Proteomes" id="UP001150924">
    <property type="component" value="Unassembled WGS sequence"/>
</dbReference>
<dbReference type="EMBL" id="JAPNKE010000002">
    <property type="protein sequence ID" value="MCY1004878.1"/>
    <property type="molecule type" value="Genomic_DNA"/>
</dbReference>
<dbReference type="Pfam" id="PF00892">
    <property type="entry name" value="EamA"/>
    <property type="match status" value="2"/>
</dbReference>
<comment type="caution">
    <text evidence="8">The sequence shown here is derived from an EMBL/GenBank/DDBJ whole genome shotgun (WGS) entry which is preliminary data.</text>
</comment>
<feature type="transmembrane region" description="Helical" evidence="6">
    <location>
        <begin position="292"/>
        <end position="309"/>
    </location>
</feature>
<evidence type="ECO:0000259" key="7">
    <source>
        <dbReference type="Pfam" id="PF00892"/>
    </source>
</evidence>
<keyword evidence="5 6" id="KW-0472">Membrane</keyword>
<evidence type="ECO:0000256" key="5">
    <source>
        <dbReference type="ARBA" id="ARBA00023136"/>
    </source>
</evidence>
<feature type="transmembrane region" description="Helical" evidence="6">
    <location>
        <begin position="236"/>
        <end position="258"/>
    </location>
</feature>
<comment type="subcellular location">
    <subcellularLocation>
        <location evidence="1">Membrane</location>
        <topology evidence="1">Multi-pass membrane protein</topology>
    </subcellularLocation>
</comment>
<dbReference type="PANTHER" id="PTHR32322:SF2">
    <property type="entry name" value="EAMA DOMAIN-CONTAINING PROTEIN"/>
    <property type="match status" value="1"/>
</dbReference>
<name>A0A9X3ESW0_9BACT</name>
<evidence type="ECO:0000313" key="9">
    <source>
        <dbReference type="Proteomes" id="UP001150924"/>
    </source>
</evidence>
<evidence type="ECO:0000256" key="2">
    <source>
        <dbReference type="ARBA" id="ARBA00007362"/>
    </source>
</evidence>
<evidence type="ECO:0000256" key="3">
    <source>
        <dbReference type="ARBA" id="ARBA00022692"/>
    </source>
</evidence>
<dbReference type="AlphaFoldDB" id="A0A9X3ESW0"/>
<feature type="transmembrane region" description="Helical" evidence="6">
    <location>
        <begin position="40"/>
        <end position="61"/>
    </location>
</feature>
<feature type="domain" description="EamA" evidence="7">
    <location>
        <begin position="13"/>
        <end position="141"/>
    </location>
</feature>
<proteinExistence type="inferred from homology"/>